<dbReference type="PANTHER" id="PTHR43798:SF31">
    <property type="entry name" value="AB HYDROLASE SUPERFAMILY PROTEIN YCLE"/>
    <property type="match status" value="1"/>
</dbReference>
<protein>
    <submittedName>
        <fullName evidence="6">Carboxylesterase</fullName>
    </submittedName>
</protein>
<dbReference type="Proteomes" id="UP000198546">
    <property type="component" value="Chromosome i"/>
</dbReference>
<dbReference type="PIRSF" id="PIRSF017388">
    <property type="entry name" value="Esterase_lipase"/>
    <property type="match status" value="1"/>
</dbReference>
<feature type="domain" description="Serine aminopeptidase S33" evidence="5">
    <location>
        <begin position="12"/>
        <end position="222"/>
    </location>
</feature>
<organism evidence="6 7">
    <name type="scientific">Auraticoccus monumenti</name>
    <dbReference type="NCBI Taxonomy" id="675864"/>
    <lineage>
        <taxon>Bacteria</taxon>
        <taxon>Bacillati</taxon>
        <taxon>Actinomycetota</taxon>
        <taxon>Actinomycetes</taxon>
        <taxon>Propionibacteriales</taxon>
        <taxon>Propionibacteriaceae</taxon>
        <taxon>Auraticoccus</taxon>
    </lineage>
</organism>
<keyword evidence="1" id="KW-0378">Hydrolase</keyword>
<gene>
    <name evidence="6" type="ORF">SAMN04489747_3695</name>
</gene>
<evidence type="ECO:0000259" key="5">
    <source>
        <dbReference type="Pfam" id="PF12146"/>
    </source>
</evidence>
<evidence type="ECO:0000313" key="6">
    <source>
        <dbReference type="EMBL" id="SDE54362.1"/>
    </source>
</evidence>
<dbReference type="InterPro" id="IPR029058">
    <property type="entry name" value="AB_hydrolase_fold"/>
</dbReference>
<dbReference type="SUPFAM" id="SSF53474">
    <property type="entry name" value="alpha/beta-Hydrolases"/>
    <property type="match status" value="1"/>
</dbReference>
<dbReference type="Pfam" id="PF12146">
    <property type="entry name" value="Hydrolase_4"/>
    <property type="match status" value="1"/>
</dbReference>
<dbReference type="InterPro" id="IPR022742">
    <property type="entry name" value="Hydrolase_4"/>
</dbReference>
<evidence type="ECO:0000256" key="4">
    <source>
        <dbReference type="PIRSR" id="PIRSR017388-3"/>
    </source>
</evidence>
<feature type="active site" description="Charge relay system" evidence="2">
    <location>
        <position position="217"/>
    </location>
</feature>
<feature type="site" description="Important for substrate specificity" evidence="4">
    <location>
        <position position="136"/>
    </location>
</feature>
<evidence type="ECO:0000256" key="2">
    <source>
        <dbReference type="PIRSR" id="PIRSR017388-1"/>
    </source>
</evidence>
<dbReference type="PANTHER" id="PTHR43798">
    <property type="entry name" value="MONOACYLGLYCEROL LIPASE"/>
    <property type="match status" value="1"/>
</dbReference>
<dbReference type="GO" id="GO:0052689">
    <property type="term" value="F:carboxylic ester hydrolase activity"/>
    <property type="evidence" value="ECO:0007669"/>
    <property type="project" value="InterPro"/>
</dbReference>
<evidence type="ECO:0000256" key="1">
    <source>
        <dbReference type="ARBA" id="ARBA00022801"/>
    </source>
</evidence>
<feature type="binding site" evidence="3">
    <location>
        <position position="87"/>
    </location>
    <ligand>
        <name>substrate</name>
    </ligand>
</feature>
<name>A0A1G7DSD1_9ACTN</name>
<dbReference type="Gene3D" id="3.40.50.1820">
    <property type="entry name" value="alpha/beta hydrolase"/>
    <property type="match status" value="1"/>
</dbReference>
<reference evidence="6 7" key="1">
    <citation type="submission" date="2016-10" db="EMBL/GenBank/DDBJ databases">
        <authorList>
            <person name="de Groot N.N."/>
        </authorList>
    </citation>
    <scope>NUCLEOTIDE SEQUENCE [LARGE SCALE GENOMIC DNA]</scope>
    <source>
        <strain evidence="6 7">MON 2.2</strain>
    </source>
</reference>
<feature type="active site" description="Charge relay system" evidence="2">
    <location>
        <position position="187"/>
    </location>
</feature>
<keyword evidence="7" id="KW-1185">Reference proteome</keyword>
<feature type="binding site" evidence="3">
    <location>
        <position position="18"/>
    </location>
    <ligand>
        <name>substrate</name>
    </ligand>
</feature>
<dbReference type="STRING" id="675864.SAMN04489747_3695"/>
<accession>A0A1G7DSD1</accession>
<proteinExistence type="predicted"/>
<dbReference type="InterPro" id="IPR012354">
    <property type="entry name" value="Esterase_lipase"/>
</dbReference>
<feature type="active site" description="Nucleophile" evidence="2">
    <location>
        <position position="86"/>
    </location>
</feature>
<evidence type="ECO:0000256" key="3">
    <source>
        <dbReference type="PIRSR" id="PIRSR017388-2"/>
    </source>
</evidence>
<dbReference type="GO" id="GO:0016020">
    <property type="term" value="C:membrane"/>
    <property type="evidence" value="ECO:0007669"/>
    <property type="project" value="TreeGrafter"/>
</dbReference>
<sequence>MPFHADGDDVGVLLCHGFTGSPWSMRPFAEELARAGRTVALPRLPGHGTHWRELNETTWMDWYATVEQEFNVLRRSCRQVFVVGLSMGGALALRIAERYGDDVAGVVLVNPAVHSTDRRLLALPVLRRVVPSMGGIGNDIKKVDVVEHGYARTPLRALVSMIALWHDVRSELHRVRQPLLLFRSATDHVVDPSSARIIAAGVSSDDVVQVVLQHSYHVATLDNDAPEIFRRTAEFLAQHRAGLDEQAG</sequence>
<evidence type="ECO:0000313" key="7">
    <source>
        <dbReference type="Proteomes" id="UP000198546"/>
    </source>
</evidence>
<dbReference type="InterPro" id="IPR050266">
    <property type="entry name" value="AB_hydrolase_sf"/>
</dbReference>
<dbReference type="EMBL" id="LT629688">
    <property type="protein sequence ID" value="SDE54362.1"/>
    <property type="molecule type" value="Genomic_DNA"/>
</dbReference>
<dbReference type="AlphaFoldDB" id="A0A1G7DSD1"/>